<sequence length="269" mass="30149">MEEQHPEANARFGRELSRRRRASGYTQERLGKQVGVSQGHIGNIERGERSPDLKLVTELDRVLGADGRLERFWGQLSGDGEPVWLDDLDQVERDAVSIMEVQTNLFPSVLQVESYAYAAVRVFSPWMTPDEVESSVRSRLARAQRFASSATVYRAVIDAAVLRRRPNSDAELMAEQLRRVVDLIQDRRISIQLVTTGWHAGLVGTFKLIASSSAPEVVYVESAYSGRLLDDPQAVQRFRVLLSDAQAVALSPQESLHLLQEELARLDHG</sequence>
<evidence type="ECO:0000259" key="2">
    <source>
        <dbReference type="PROSITE" id="PS50943"/>
    </source>
</evidence>
<proteinExistence type="predicted"/>
<feature type="compositionally biased region" description="Basic and acidic residues" evidence="1">
    <location>
        <begin position="1"/>
        <end position="16"/>
    </location>
</feature>
<evidence type="ECO:0000313" key="3">
    <source>
        <dbReference type="EMBL" id="QUX30629.1"/>
    </source>
</evidence>
<feature type="region of interest" description="Disordered" evidence="1">
    <location>
        <begin position="1"/>
        <end position="29"/>
    </location>
</feature>
<feature type="domain" description="HTH cro/C1-type" evidence="2">
    <location>
        <begin position="16"/>
        <end position="72"/>
    </location>
</feature>
<dbReference type="Pfam" id="PF13560">
    <property type="entry name" value="HTH_31"/>
    <property type="match status" value="1"/>
</dbReference>
<dbReference type="Proteomes" id="UP000678016">
    <property type="component" value="Chromosome"/>
</dbReference>
<accession>A0ABX8CAS8</accession>
<name>A0ABX8CAS8_9ACTN</name>
<dbReference type="Gene3D" id="1.10.260.40">
    <property type="entry name" value="lambda repressor-like DNA-binding domains"/>
    <property type="match status" value="1"/>
</dbReference>
<keyword evidence="4" id="KW-1185">Reference proteome</keyword>
<gene>
    <name evidence="3" type="ORF">KGD83_09040</name>
</gene>
<dbReference type="SMART" id="SM00530">
    <property type="entry name" value="HTH_XRE"/>
    <property type="match status" value="1"/>
</dbReference>
<dbReference type="SUPFAM" id="SSF47413">
    <property type="entry name" value="lambda repressor-like DNA-binding domains"/>
    <property type="match status" value="1"/>
</dbReference>
<dbReference type="PROSITE" id="PS50943">
    <property type="entry name" value="HTH_CROC1"/>
    <property type="match status" value="1"/>
</dbReference>
<dbReference type="CDD" id="cd00093">
    <property type="entry name" value="HTH_XRE"/>
    <property type="match status" value="1"/>
</dbReference>
<dbReference type="InterPro" id="IPR001387">
    <property type="entry name" value="Cro/C1-type_HTH"/>
</dbReference>
<dbReference type="RefSeq" id="WP_212643380.1">
    <property type="nucleotide sequence ID" value="NZ_CP074132.1"/>
</dbReference>
<evidence type="ECO:0000313" key="4">
    <source>
        <dbReference type="Proteomes" id="UP000678016"/>
    </source>
</evidence>
<evidence type="ECO:0000256" key="1">
    <source>
        <dbReference type="SAM" id="MobiDB-lite"/>
    </source>
</evidence>
<organism evidence="3 4">
    <name type="scientific">Nocardiopsis akebiae</name>
    <dbReference type="NCBI Taxonomy" id="2831968"/>
    <lineage>
        <taxon>Bacteria</taxon>
        <taxon>Bacillati</taxon>
        <taxon>Actinomycetota</taxon>
        <taxon>Actinomycetes</taxon>
        <taxon>Streptosporangiales</taxon>
        <taxon>Nocardiopsidaceae</taxon>
        <taxon>Nocardiopsis</taxon>
    </lineage>
</organism>
<dbReference type="EMBL" id="CP074132">
    <property type="protein sequence ID" value="QUX30629.1"/>
    <property type="molecule type" value="Genomic_DNA"/>
</dbReference>
<protein>
    <submittedName>
        <fullName evidence="3">Helix-turn-helix transcriptional regulator</fullName>
    </submittedName>
</protein>
<dbReference type="InterPro" id="IPR043917">
    <property type="entry name" value="DUF5753"/>
</dbReference>
<dbReference type="InterPro" id="IPR010982">
    <property type="entry name" value="Lambda_DNA-bd_dom_sf"/>
</dbReference>
<dbReference type="Pfam" id="PF19054">
    <property type="entry name" value="DUF5753"/>
    <property type="match status" value="1"/>
</dbReference>
<reference evidence="4" key="1">
    <citation type="submission" date="2021-05" db="EMBL/GenBank/DDBJ databases">
        <title>Direct Submission.</title>
        <authorList>
            <person name="Li K."/>
            <person name="Gao J."/>
        </authorList>
    </citation>
    <scope>NUCLEOTIDE SEQUENCE [LARGE SCALE GENOMIC DNA]</scope>
    <source>
        <strain evidence="4">HDS12</strain>
    </source>
</reference>